<dbReference type="InterPro" id="IPR000888">
    <property type="entry name" value="RmlC-like"/>
</dbReference>
<dbReference type="Proteomes" id="UP000198999">
    <property type="component" value="Unassembled WGS sequence"/>
</dbReference>
<dbReference type="Gene3D" id="2.60.120.10">
    <property type="entry name" value="Jelly Rolls"/>
    <property type="match status" value="1"/>
</dbReference>
<dbReference type="STRING" id="419940.SAMN05421824_0413"/>
<protein>
    <recommendedName>
        <fullName evidence="4 7">dTDP-4-dehydrorhamnose 3,5-epimerase</fullName>
        <ecNumber evidence="3 7">5.1.3.13</ecNumber>
    </recommendedName>
    <alternativeName>
        <fullName evidence="7">Thymidine diphospho-4-keto-rhamnose 3,5-epimerase</fullName>
    </alternativeName>
</protein>
<comment type="subunit">
    <text evidence="7">Homodimer.</text>
</comment>
<dbReference type="EMBL" id="FOFN01000001">
    <property type="protein sequence ID" value="SEP82367.1"/>
    <property type="molecule type" value="Genomic_DNA"/>
</dbReference>
<dbReference type="EC" id="5.1.3.13" evidence="3 7"/>
<evidence type="ECO:0000256" key="4">
    <source>
        <dbReference type="ARBA" id="ARBA00019595"/>
    </source>
</evidence>
<feature type="active site" description="Proton donor" evidence="5">
    <location>
        <position position="143"/>
    </location>
</feature>
<dbReference type="NCBIfam" id="TIGR01221">
    <property type="entry name" value="rmlC"/>
    <property type="match status" value="1"/>
</dbReference>
<dbReference type="PANTHER" id="PTHR21047:SF2">
    <property type="entry name" value="THYMIDINE DIPHOSPHO-4-KETO-RHAMNOSE 3,5-EPIMERASE"/>
    <property type="match status" value="1"/>
</dbReference>
<comment type="similarity">
    <text evidence="7">Belongs to the dTDP-4-dehydrorhamnose 3,5-epimerase family.</text>
</comment>
<dbReference type="SUPFAM" id="SSF51182">
    <property type="entry name" value="RmlC-like cupins"/>
    <property type="match status" value="1"/>
</dbReference>
<sequence>MLIIFIISLKKMEIEETFLKGCYVIKPKVYQDKRGWFLEAFNDQVFAKATGVKTIFVQDNLSKSSVGVLRGLHFQTGDSAQAKLVQVIKGKVLDVCVDLRKNSPTFGKYYSIYLDDKNRKQLYIPRNFAHGFLVLENDTIFSYKCDNYYDVNSESGIIFNDNTLDIDWNFPEEDMIVSEKDKRLLTIENLFK</sequence>
<dbReference type="CDD" id="cd00438">
    <property type="entry name" value="cupin_RmlC"/>
    <property type="match status" value="1"/>
</dbReference>
<proteinExistence type="inferred from homology"/>
<comment type="function">
    <text evidence="2 7">Catalyzes the epimerization of the C3' and C5'positions of dTDP-6-deoxy-D-xylo-4-hexulose, forming dTDP-6-deoxy-L-lyxo-4-hexulose.</text>
</comment>
<comment type="catalytic activity">
    <reaction evidence="1 7">
        <text>dTDP-4-dehydro-6-deoxy-alpha-D-glucose = dTDP-4-dehydro-beta-L-rhamnose</text>
        <dbReference type="Rhea" id="RHEA:16969"/>
        <dbReference type="ChEBI" id="CHEBI:57649"/>
        <dbReference type="ChEBI" id="CHEBI:62830"/>
        <dbReference type="EC" id="5.1.3.13"/>
    </reaction>
</comment>
<dbReference type="GO" id="GO:0019305">
    <property type="term" value="P:dTDP-rhamnose biosynthetic process"/>
    <property type="evidence" value="ECO:0007669"/>
    <property type="project" value="UniProtKB-UniRule"/>
</dbReference>
<dbReference type="InterPro" id="IPR011051">
    <property type="entry name" value="RmlC_Cupin_sf"/>
</dbReference>
<gene>
    <name evidence="8" type="ORF">SAMN05421824_0413</name>
</gene>
<keyword evidence="7" id="KW-0413">Isomerase</keyword>
<dbReference type="GO" id="GO:0008830">
    <property type="term" value="F:dTDP-4-dehydrorhamnose 3,5-epimerase activity"/>
    <property type="evidence" value="ECO:0007669"/>
    <property type="project" value="UniProtKB-UniRule"/>
</dbReference>
<dbReference type="AlphaFoldDB" id="A0A1H9B0V2"/>
<evidence type="ECO:0000256" key="2">
    <source>
        <dbReference type="ARBA" id="ARBA00001997"/>
    </source>
</evidence>
<dbReference type="InterPro" id="IPR014710">
    <property type="entry name" value="RmlC-like_jellyroll"/>
</dbReference>
<organism evidence="8 9">
    <name type="scientific">Hyunsoonleella jejuensis</name>
    <dbReference type="NCBI Taxonomy" id="419940"/>
    <lineage>
        <taxon>Bacteria</taxon>
        <taxon>Pseudomonadati</taxon>
        <taxon>Bacteroidota</taxon>
        <taxon>Flavobacteriia</taxon>
        <taxon>Flavobacteriales</taxon>
        <taxon>Flavobacteriaceae</taxon>
    </lineage>
</organism>
<evidence type="ECO:0000256" key="7">
    <source>
        <dbReference type="RuleBase" id="RU364069"/>
    </source>
</evidence>
<evidence type="ECO:0000313" key="9">
    <source>
        <dbReference type="Proteomes" id="UP000198999"/>
    </source>
</evidence>
<evidence type="ECO:0000256" key="3">
    <source>
        <dbReference type="ARBA" id="ARBA00012098"/>
    </source>
</evidence>
<keyword evidence="9" id="KW-1185">Reference proteome</keyword>
<comment type="pathway">
    <text evidence="7">Carbohydrate biosynthesis; dTDP-L-rhamnose biosynthesis.</text>
</comment>
<dbReference type="PANTHER" id="PTHR21047">
    <property type="entry name" value="DTDP-6-DEOXY-D-GLUCOSE-3,5 EPIMERASE"/>
    <property type="match status" value="1"/>
</dbReference>
<name>A0A1H9B0V2_9FLAO</name>
<dbReference type="GO" id="GO:0005829">
    <property type="term" value="C:cytosol"/>
    <property type="evidence" value="ECO:0007669"/>
    <property type="project" value="TreeGrafter"/>
</dbReference>
<evidence type="ECO:0000256" key="1">
    <source>
        <dbReference type="ARBA" id="ARBA00001298"/>
    </source>
</evidence>
<accession>A0A1H9B0V2</accession>
<evidence type="ECO:0000313" key="8">
    <source>
        <dbReference type="EMBL" id="SEP82367.1"/>
    </source>
</evidence>
<dbReference type="GO" id="GO:0000271">
    <property type="term" value="P:polysaccharide biosynthetic process"/>
    <property type="evidence" value="ECO:0007669"/>
    <property type="project" value="TreeGrafter"/>
</dbReference>
<reference evidence="8 9" key="1">
    <citation type="submission" date="2016-10" db="EMBL/GenBank/DDBJ databases">
        <authorList>
            <person name="de Groot N.N."/>
        </authorList>
    </citation>
    <scope>NUCLEOTIDE SEQUENCE [LARGE SCALE GENOMIC DNA]</scope>
    <source>
        <strain evidence="8 9">DSM 21035</strain>
    </source>
</reference>
<feature type="site" description="Participates in a stacking interaction with the thymidine ring of dTDP-4-oxo-6-deoxyglucose" evidence="6">
    <location>
        <position position="149"/>
    </location>
</feature>
<evidence type="ECO:0000256" key="6">
    <source>
        <dbReference type="PIRSR" id="PIRSR600888-3"/>
    </source>
</evidence>
<evidence type="ECO:0000256" key="5">
    <source>
        <dbReference type="PIRSR" id="PIRSR600888-1"/>
    </source>
</evidence>
<dbReference type="Pfam" id="PF00908">
    <property type="entry name" value="dTDP_sugar_isom"/>
    <property type="match status" value="1"/>
</dbReference>
<dbReference type="UniPathway" id="UPA00124"/>
<feature type="active site" description="Proton acceptor" evidence="5">
    <location>
        <position position="73"/>
    </location>
</feature>